<dbReference type="EMBL" id="MU004184">
    <property type="protein sequence ID" value="KAF2499500.1"/>
    <property type="molecule type" value="Genomic_DNA"/>
</dbReference>
<protein>
    <submittedName>
        <fullName evidence="2">Uncharacterized protein</fullName>
    </submittedName>
</protein>
<feature type="compositionally biased region" description="Basic and acidic residues" evidence="1">
    <location>
        <begin position="11"/>
        <end position="21"/>
    </location>
</feature>
<feature type="region of interest" description="Disordered" evidence="1">
    <location>
        <begin position="1"/>
        <end position="76"/>
    </location>
</feature>
<evidence type="ECO:0000313" key="3">
    <source>
        <dbReference type="Proteomes" id="UP000799750"/>
    </source>
</evidence>
<evidence type="ECO:0000313" key="2">
    <source>
        <dbReference type="EMBL" id="KAF2499500.1"/>
    </source>
</evidence>
<sequence length="76" mass="8140">MASNDQASPDKPAESTSERRRSSVTKPLFANLAAHNRNPDTAARRASFGEQKVGQPGIIGKMWNNWTKGEGGSAAK</sequence>
<dbReference type="AlphaFoldDB" id="A0A6A6R6J9"/>
<name>A0A6A6R6J9_9PEZI</name>
<organism evidence="2 3">
    <name type="scientific">Lophium mytilinum</name>
    <dbReference type="NCBI Taxonomy" id="390894"/>
    <lineage>
        <taxon>Eukaryota</taxon>
        <taxon>Fungi</taxon>
        <taxon>Dikarya</taxon>
        <taxon>Ascomycota</taxon>
        <taxon>Pezizomycotina</taxon>
        <taxon>Dothideomycetes</taxon>
        <taxon>Pleosporomycetidae</taxon>
        <taxon>Mytilinidiales</taxon>
        <taxon>Mytilinidiaceae</taxon>
        <taxon>Lophium</taxon>
    </lineage>
</organism>
<dbReference type="Proteomes" id="UP000799750">
    <property type="component" value="Unassembled WGS sequence"/>
</dbReference>
<reference evidence="2" key="1">
    <citation type="journal article" date="2020" name="Stud. Mycol.">
        <title>101 Dothideomycetes genomes: a test case for predicting lifestyles and emergence of pathogens.</title>
        <authorList>
            <person name="Haridas S."/>
            <person name="Albert R."/>
            <person name="Binder M."/>
            <person name="Bloem J."/>
            <person name="Labutti K."/>
            <person name="Salamov A."/>
            <person name="Andreopoulos B."/>
            <person name="Baker S."/>
            <person name="Barry K."/>
            <person name="Bills G."/>
            <person name="Bluhm B."/>
            <person name="Cannon C."/>
            <person name="Castanera R."/>
            <person name="Culley D."/>
            <person name="Daum C."/>
            <person name="Ezra D."/>
            <person name="Gonzalez J."/>
            <person name="Henrissat B."/>
            <person name="Kuo A."/>
            <person name="Liang C."/>
            <person name="Lipzen A."/>
            <person name="Lutzoni F."/>
            <person name="Magnuson J."/>
            <person name="Mondo S."/>
            <person name="Nolan M."/>
            <person name="Ohm R."/>
            <person name="Pangilinan J."/>
            <person name="Park H.-J."/>
            <person name="Ramirez L."/>
            <person name="Alfaro M."/>
            <person name="Sun H."/>
            <person name="Tritt A."/>
            <person name="Yoshinaga Y."/>
            <person name="Zwiers L.-H."/>
            <person name="Turgeon B."/>
            <person name="Goodwin S."/>
            <person name="Spatafora J."/>
            <person name="Crous P."/>
            <person name="Grigoriev I."/>
        </authorList>
    </citation>
    <scope>NUCLEOTIDE SEQUENCE</scope>
    <source>
        <strain evidence="2">CBS 269.34</strain>
    </source>
</reference>
<keyword evidence="3" id="KW-1185">Reference proteome</keyword>
<dbReference type="OrthoDB" id="3837730at2759"/>
<accession>A0A6A6R6J9</accession>
<evidence type="ECO:0000256" key="1">
    <source>
        <dbReference type="SAM" id="MobiDB-lite"/>
    </source>
</evidence>
<gene>
    <name evidence="2" type="ORF">BU16DRAFT_273631</name>
</gene>
<proteinExistence type="predicted"/>